<name>A0A183HCU6_9BILA</name>
<sequence length="29" mass="3767">MQQNAVSELYYWIHFWIPILHQFKFRHFS</sequence>
<gene>
    <name evidence="1" type="ORF">OFLC_LOCUS5308</name>
</gene>
<organism evidence="3">
    <name type="scientific">Onchocerca flexuosa</name>
    <dbReference type="NCBI Taxonomy" id="387005"/>
    <lineage>
        <taxon>Eukaryota</taxon>
        <taxon>Metazoa</taxon>
        <taxon>Ecdysozoa</taxon>
        <taxon>Nematoda</taxon>
        <taxon>Chromadorea</taxon>
        <taxon>Rhabditida</taxon>
        <taxon>Spirurina</taxon>
        <taxon>Spiruromorpha</taxon>
        <taxon>Filarioidea</taxon>
        <taxon>Onchocercidae</taxon>
        <taxon>Onchocerca</taxon>
    </lineage>
</organism>
<keyword evidence="2" id="KW-1185">Reference proteome</keyword>
<reference evidence="1 2" key="2">
    <citation type="submission" date="2018-11" db="EMBL/GenBank/DDBJ databases">
        <authorList>
            <consortium name="Pathogen Informatics"/>
        </authorList>
    </citation>
    <scope>NUCLEOTIDE SEQUENCE [LARGE SCALE GENOMIC DNA]</scope>
</reference>
<accession>A0A183HCU6</accession>
<reference evidence="3" key="1">
    <citation type="submission" date="2016-06" db="UniProtKB">
        <authorList>
            <consortium name="WormBaseParasite"/>
        </authorList>
    </citation>
    <scope>IDENTIFICATION</scope>
</reference>
<evidence type="ECO:0000313" key="3">
    <source>
        <dbReference type="WBParaSite" id="OFLC_0000530701-mRNA-1"/>
    </source>
</evidence>
<dbReference type="EMBL" id="UZAJ01004493">
    <property type="protein sequence ID" value="VDO42708.1"/>
    <property type="molecule type" value="Genomic_DNA"/>
</dbReference>
<dbReference type="AlphaFoldDB" id="A0A183HCU6"/>
<protein>
    <submittedName>
        <fullName evidence="1 3">Uncharacterized protein</fullName>
    </submittedName>
</protein>
<proteinExistence type="predicted"/>
<evidence type="ECO:0000313" key="2">
    <source>
        <dbReference type="Proteomes" id="UP000267606"/>
    </source>
</evidence>
<dbReference type="Proteomes" id="UP000267606">
    <property type="component" value="Unassembled WGS sequence"/>
</dbReference>
<evidence type="ECO:0000313" key="1">
    <source>
        <dbReference type="EMBL" id="VDO42708.1"/>
    </source>
</evidence>
<dbReference type="WBParaSite" id="OFLC_0000530701-mRNA-1">
    <property type="protein sequence ID" value="OFLC_0000530701-mRNA-1"/>
    <property type="gene ID" value="OFLC_0000530701"/>
</dbReference>